<dbReference type="EMBL" id="BJZQ01000006">
    <property type="protein sequence ID" value="GEO89263.1"/>
    <property type="molecule type" value="Genomic_DNA"/>
</dbReference>
<comment type="caution">
    <text evidence="2">The sequence shown here is derived from an EMBL/GenBank/DDBJ whole genome shotgun (WGS) entry which is preliminary data.</text>
</comment>
<name>A0A512HUZ1_9ACTN</name>
<sequence>MDPTRAGLRTRHLREIGLDRKRQLNRADWVTTARGIHVPAYLLDEPDLPTVATAIAAMGDQGALGGWAALLCHGVPFFDGKTYGPRALVHCLPGSRLRPRPTIKPFQGLVHDDELVEVGGVRFATIARAGFDEMRMARGLEDAVVVADMTSSKLTPGGRTSLAAIERVVRSHHKVRGIVRATEALVLAHERSASPWETRLRLRAVRDVGLRELLVNVPVFDRFDHLLGIADLLDPSTGLVLESDGAQHRLIGQHREDNEREEEFEHAGLTVARFTAADHVDRWGLVGRIERARQRAARSVAPRRWTLEAPAWWSTWEPGRRYR</sequence>
<evidence type="ECO:0000313" key="3">
    <source>
        <dbReference type="Proteomes" id="UP000321769"/>
    </source>
</evidence>
<evidence type="ECO:0000313" key="2">
    <source>
        <dbReference type="EMBL" id="GEO89263.1"/>
    </source>
</evidence>
<protein>
    <recommendedName>
        <fullName evidence="1">DUF559 domain-containing protein</fullName>
    </recommendedName>
</protein>
<accession>A0A512HUZ1</accession>
<organism evidence="2 3">
    <name type="scientific">Aeromicrobium flavum</name>
    <dbReference type="NCBI Taxonomy" id="416568"/>
    <lineage>
        <taxon>Bacteria</taxon>
        <taxon>Bacillati</taxon>
        <taxon>Actinomycetota</taxon>
        <taxon>Actinomycetes</taxon>
        <taxon>Propionibacteriales</taxon>
        <taxon>Nocardioidaceae</taxon>
        <taxon>Aeromicrobium</taxon>
    </lineage>
</organism>
<evidence type="ECO:0000259" key="1">
    <source>
        <dbReference type="Pfam" id="PF04480"/>
    </source>
</evidence>
<dbReference type="RefSeq" id="WP_146827141.1">
    <property type="nucleotide sequence ID" value="NZ_BAAAYQ010000005.1"/>
</dbReference>
<feature type="domain" description="DUF559" evidence="1">
    <location>
        <begin position="229"/>
        <end position="276"/>
    </location>
</feature>
<keyword evidence="3" id="KW-1185">Reference proteome</keyword>
<gene>
    <name evidence="2" type="ORF">AFL01nite_15900</name>
</gene>
<dbReference type="Pfam" id="PF04480">
    <property type="entry name" value="DUF559"/>
    <property type="match status" value="1"/>
</dbReference>
<dbReference type="InterPro" id="IPR007569">
    <property type="entry name" value="DUF559"/>
</dbReference>
<dbReference type="Proteomes" id="UP000321769">
    <property type="component" value="Unassembled WGS sequence"/>
</dbReference>
<dbReference type="OrthoDB" id="3771067at2"/>
<proteinExistence type="predicted"/>
<dbReference type="AlphaFoldDB" id="A0A512HUZ1"/>
<reference evidence="2 3" key="1">
    <citation type="submission" date="2019-07" db="EMBL/GenBank/DDBJ databases">
        <title>Whole genome shotgun sequence of Aeromicrobium flavum NBRC 107625.</title>
        <authorList>
            <person name="Hosoyama A."/>
            <person name="Uohara A."/>
            <person name="Ohji S."/>
            <person name="Ichikawa N."/>
        </authorList>
    </citation>
    <scope>NUCLEOTIDE SEQUENCE [LARGE SCALE GENOMIC DNA]</scope>
    <source>
        <strain evidence="2 3">NBRC 107625</strain>
    </source>
</reference>